<accession>A0A5P8M1Z8</accession>
<evidence type="ECO:0008006" key="3">
    <source>
        <dbReference type="Google" id="ProtNLM"/>
    </source>
</evidence>
<proteinExistence type="predicted"/>
<dbReference type="GO" id="GO:0003677">
    <property type="term" value="F:DNA binding"/>
    <property type="evidence" value="ECO:0007669"/>
    <property type="project" value="InterPro"/>
</dbReference>
<dbReference type="InterPro" id="IPR016177">
    <property type="entry name" value="DNA-bd_dom_sf"/>
</dbReference>
<organism evidence="1 2">
    <name type="scientific">Schleiferilactobacillus harbinensis</name>
    <dbReference type="NCBI Taxonomy" id="304207"/>
    <lineage>
        <taxon>Bacteria</taxon>
        <taxon>Bacillati</taxon>
        <taxon>Bacillota</taxon>
        <taxon>Bacilli</taxon>
        <taxon>Lactobacillales</taxon>
        <taxon>Lactobacillaceae</taxon>
        <taxon>Schleiferilactobacillus</taxon>
    </lineage>
</organism>
<reference evidence="1 2" key="1">
    <citation type="submission" date="2019-10" db="EMBL/GenBank/DDBJ databases">
        <title>The completed genome of Lactobacillus harbinensis M1.</title>
        <authorList>
            <person name="Zheng Y."/>
        </authorList>
    </citation>
    <scope>NUCLEOTIDE SEQUENCE [LARGE SCALE GENOMIC DNA]</scope>
    <source>
        <strain evidence="1 2">M1</strain>
    </source>
</reference>
<dbReference type="SUPFAM" id="SSF54171">
    <property type="entry name" value="DNA-binding domain"/>
    <property type="match status" value="1"/>
</dbReference>
<name>A0A5P8M1Z8_9LACO</name>
<protein>
    <recommendedName>
        <fullName evidence="3">AP2 domain-containing protein</fullName>
    </recommendedName>
</protein>
<dbReference type="Gene3D" id="1.20.5.2050">
    <property type="match status" value="1"/>
</dbReference>
<dbReference type="Proteomes" id="UP000326779">
    <property type="component" value="Chromosome"/>
</dbReference>
<dbReference type="AlphaFoldDB" id="A0A5P8M1Z8"/>
<gene>
    <name evidence="1" type="ORF">D1010_03135</name>
</gene>
<dbReference type="RefSeq" id="WP_152260207.1">
    <property type="nucleotide sequence ID" value="NZ_CP045143.1"/>
</dbReference>
<dbReference type="EMBL" id="CP045143">
    <property type="protein sequence ID" value="QFR22516.1"/>
    <property type="molecule type" value="Genomic_DNA"/>
</dbReference>
<dbReference type="KEGG" id="lhb:D1010_03135"/>
<sequence length="190" mass="21516">MKRPGAYRAKSHDGEVYDNFTIIGDTGERDKNRGQIVLIQYNDGVLDEIPYSWIRQGHFTGLDSAGLSVNIRHEQGKALGKKYGPMLQKYSRKNGKKLARYFNQNFVKDGVNLALVASRTIRSDSSSGVKGVSWNNKQKKWCATLTVGGKRVLYKYFEHLSDAVEARKAAEDEYLKPYVEQYQKIMGGNN</sequence>
<evidence type="ECO:0000313" key="2">
    <source>
        <dbReference type="Proteomes" id="UP000326779"/>
    </source>
</evidence>
<evidence type="ECO:0000313" key="1">
    <source>
        <dbReference type="EMBL" id="QFR22516.1"/>
    </source>
</evidence>